<keyword evidence="2" id="KW-1185">Reference proteome</keyword>
<accession>W7LSL2</accession>
<organism evidence="1 2">
    <name type="scientific">Gibberella moniliformis (strain M3125 / FGSC 7600)</name>
    <name type="common">Maize ear and stalk rot fungus</name>
    <name type="synonym">Fusarium verticillioides</name>
    <dbReference type="NCBI Taxonomy" id="334819"/>
    <lineage>
        <taxon>Eukaryota</taxon>
        <taxon>Fungi</taxon>
        <taxon>Dikarya</taxon>
        <taxon>Ascomycota</taxon>
        <taxon>Pezizomycotina</taxon>
        <taxon>Sordariomycetes</taxon>
        <taxon>Hypocreomycetidae</taxon>
        <taxon>Hypocreales</taxon>
        <taxon>Nectriaceae</taxon>
        <taxon>Fusarium</taxon>
        <taxon>Fusarium fujikuroi species complex</taxon>
    </lineage>
</organism>
<dbReference type="RefSeq" id="XP_018748414.1">
    <property type="nucleotide sequence ID" value="XM_018904533.1"/>
</dbReference>
<dbReference type="EMBL" id="CM000579">
    <property type="protein sequence ID" value="EWG42223.1"/>
    <property type="molecule type" value="Genomic_DNA"/>
</dbReference>
<protein>
    <submittedName>
        <fullName evidence="1">Uncharacterized protein</fullName>
    </submittedName>
</protein>
<dbReference type="Proteomes" id="UP000009096">
    <property type="component" value="Chromosome 2"/>
</dbReference>
<evidence type="ECO:0000313" key="1">
    <source>
        <dbReference type="EMBL" id="EWG42223.1"/>
    </source>
</evidence>
<dbReference type="GeneID" id="30072283"/>
<name>W7LSL2_GIBM7</name>
<dbReference type="EMBL" id="DS022245">
    <property type="protein sequence ID" value="EWG42223.1"/>
    <property type="molecule type" value="Genomic_DNA"/>
</dbReference>
<dbReference type="KEGG" id="fvr:FVEG_15407"/>
<dbReference type="AlphaFoldDB" id="W7LSL2"/>
<sequence length="110" mass="12786">MKSSRPFIFFNEDMSQQDFKSLTAHVRSMVSMNGDLSFSESAMMDRMKRRRIQGLLRDRGSVGPSVSTTVHFHEPRVAHVNLVWTFCWQTGTVKYIRMYCNIIVYGVENT</sequence>
<reference evidence="1 2" key="1">
    <citation type="journal article" date="2010" name="Nature">
        <title>Comparative genomics reveals mobile pathogenicity chromosomes in Fusarium.</title>
        <authorList>
            <person name="Ma L.J."/>
            <person name="van der Does H.C."/>
            <person name="Borkovich K.A."/>
            <person name="Coleman J.J."/>
            <person name="Daboussi M.J."/>
            <person name="Di Pietro A."/>
            <person name="Dufresne M."/>
            <person name="Freitag M."/>
            <person name="Grabherr M."/>
            <person name="Henrissat B."/>
            <person name="Houterman P.M."/>
            <person name="Kang S."/>
            <person name="Shim W.B."/>
            <person name="Woloshuk C."/>
            <person name="Xie X."/>
            <person name="Xu J.R."/>
            <person name="Antoniw J."/>
            <person name="Baker S.E."/>
            <person name="Bluhm B.H."/>
            <person name="Breakspear A."/>
            <person name="Brown D.W."/>
            <person name="Butchko R.A."/>
            <person name="Chapman S."/>
            <person name="Coulson R."/>
            <person name="Coutinho P.M."/>
            <person name="Danchin E.G."/>
            <person name="Diener A."/>
            <person name="Gale L.R."/>
            <person name="Gardiner D.M."/>
            <person name="Goff S."/>
            <person name="Hammond-Kosack K.E."/>
            <person name="Hilburn K."/>
            <person name="Hua-Van A."/>
            <person name="Jonkers W."/>
            <person name="Kazan K."/>
            <person name="Kodira C.D."/>
            <person name="Koehrsen M."/>
            <person name="Kumar L."/>
            <person name="Lee Y.H."/>
            <person name="Li L."/>
            <person name="Manners J.M."/>
            <person name="Miranda-Saavedra D."/>
            <person name="Mukherjee M."/>
            <person name="Park G."/>
            <person name="Park J."/>
            <person name="Park S.Y."/>
            <person name="Proctor R.H."/>
            <person name="Regev A."/>
            <person name="Ruiz-Roldan M.C."/>
            <person name="Sain D."/>
            <person name="Sakthikumar S."/>
            <person name="Sykes S."/>
            <person name="Schwartz D.C."/>
            <person name="Turgeon B.G."/>
            <person name="Wapinski I."/>
            <person name="Yoder O."/>
            <person name="Young S."/>
            <person name="Zeng Q."/>
            <person name="Zhou S."/>
            <person name="Galagan J."/>
            <person name="Cuomo C.A."/>
            <person name="Kistler H.C."/>
            <person name="Rep M."/>
        </authorList>
    </citation>
    <scope>NUCLEOTIDE SEQUENCE [LARGE SCALE GENOMIC DNA]</scope>
    <source>
        <strain evidence="2">M3125 / FGSC 7600</strain>
    </source>
</reference>
<evidence type="ECO:0000313" key="2">
    <source>
        <dbReference type="Proteomes" id="UP000009096"/>
    </source>
</evidence>
<proteinExistence type="predicted"/>
<dbReference type="VEuPathDB" id="FungiDB:FVEG_15407"/>
<gene>
    <name evidence="1" type="ORF">FVEG_15407</name>
</gene>